<dbReference type="Pfam" id="PF11164">
    <property type="entry name" value="DUF2948"/>
    <property type="match status" value="1"/>
</dbReference>
<dbReference type="OrthoDB" id="9806367at2"/>
<dbReference type="RefSeq" id="WP_018300978.1">
    <property type="nucleotide sequence ID" value="NZ_KB902276.1"/>
</dbReference>
<organism evidence="1 2">
    <name type="scientific">Wenxinia marina DSM 24838</name>
    <dbReference type="NCBI Taxonomy" id="1123501"/>
    <lineage>
        <taxon>Bacteria</taxon>
        <taxon>Pseudomonadati</taxon>
        <taxon>Pseudomonadota</taxon>
        <taxon>Alphaproteobacteria</taxon>
        <taxon>Rhodobacterales</taxon>
        <taxon>Roseobacteraceae</taxon>
        <taxon>Wenxinia</taxon>
    </lineage>
</organism>
<evidence type="ECO:0000313" key="1">
    <source>
        <dbReference type="EMBL" id="KIQ70089.1"/>
    </source>
</evidence>
<dbReference type="eggNOG" id="ENOG5032SGB">
    <property type="taxonomic scope" value="Bacteria"/>
</dbReference>
<protein>
    <recommendedName>
        <fullName evidence="3">DUF2948 family protein</fullName>
    </recommendedName>
</protein>
<evidence type="ECO:0008006" key="3">
    <source>
        <dbReference type="Google" id="ProtNLM"/>
    </source>
</evidence>
<dbReference type="Proteomes" id="UP000035100">
    <property type="component" value="Unassembled WGS sequence"/>
</dbReference>
<dbReference type="PATRIC" id="fig|1123501.6.peg.1753"/>
<reference evidence="1 2" key="1">
    <citation type="submission" date="2013-01" db="EMBL/GenBank/DDBJ databases">
        <authorList>
            <person name="Fiebig A."/>
            <person name="Goeker M."/>
            <person name="Klenk H.-P.P."/>
        </authorList>
    </citation>
    <scope>NUCLEOTIDE SEQUENCE [LARGE SCALE GENOMIC DNA]</scope>
    <source>
        <strain evidence="1 2">DSM 24838</strain>
    </source>
</reference>
<evidence type="ECO:0000313" key="2">
    <source>
        <dbReference type="Proteomes" id="UP000035100"/>
    </source>
</evidence>
<dbReference type="AlphaFoldDB" id="A0A0D0Q6L8"/>
<dbReference type="InterPro" id="IPR021335">
    <property type="entry name" value="DUF2948"/>
</dbReference>
<gene>
    <name evidence="1" type="ORF">Wenmar_01660</name>
</gene>
<proteinExistence type="predicted"/>
<dbReference type="EMBL" id="AONG01000008">
    <property type="protein sequence ID" value="KIQ70089.1"/>
    <property type="molecule type" value="Genomic_DNA"/>
</dbReference>
<comment type="caution">
    <text evidence="1">The sequence shown here is derived from an EMBL/GenBank/DDBJ whole genome shotgun (WGS) entry which is preliminary data.</text>
</comment>
<dbReference type="STRING" id="1123501.Wenmar_01660"/>
<name>A0A0D0Q6L8_9RHOB</name>
<accession>A0A0D0Q6L8</accession>
<sequence length="160" mass="17270">MTEDARFEDAGDRPLRLKALDAEDLTVIAALVQDAVLVASDMVWQPGKRRFAVLLNRFRWEDAERASRRGGGWERVRSVLAVEDVTAVRSTGVPRGDADTVLSVLSIGFAPGEDGQGTLTLALAGDGEVAMDVEALEVVLRDVTRPYRAPSGRAPSHDDA</sequence>
<keyword evidence="2" id="KW-1185">Reference proteome</keyword>